<reference evidence="11" key="1">
    <citation type="submission" date="2020-04" db="EMBL/GenBank/DDBJ databases">
        <title>Genome Assembly and Annotation of Botryosphaeria dothidea sdau 11-99, a Latent Pathogen of Apple Fruit Ring Rot in China.</title>
        <authorList>
            <person name="Yu C."/>
            <person name="Diao Y."/>
            <person name="Lu Q."/>
            <person name="Zhao J."/>
            <person name="Cui S."/>
            <person name="Peng C."/>
            <person name="He B."/>
            <person name="Liu H."/>
        </authorList>
    </citation>
    <scope>NUCLEOTIDE SEQUENCE [LARGE SCALE GENOMIC DNA]</scope>
    <source>
        <strain evidence="11">Sdau11-99</strain>
    </source>
</reference>
<keyword evidence="6 10" id="KW-0378">Hydrolase</keyword>
<keyword evidence="5 10" id="KW-0732">Signal</keyword>
<name>A0A8H4N6M8_9PEZI</name>
<evidence type="ECO:0000313" key="12">
    <source>
        <dbReference type="Proteomes" id="UP000572817"/>
    </source>
</evidence>
<dbReference type="SUPFAM" id="SSF53474">
    <property type="entry name" value="alpha/beta-Hydrolases"/>
    <property type="match status" value="1"/>
</dbReference>
<dbReference type="GO" id="GO:0046872">
    <property type="term" value="F:metal ion binding"/>
    <property type="evidence" value="ECO:0007669"/>
    <property type="project" value="UniProtKB-KW"/>
</dbReference>
<comment type="catalytic activity">
    <reaction evidence="9">
        <text>feruloyl-polysaccharide + H2O = ferulate + polysaccharide.</text>
        <dbReference type="EC" id="3.1.1.73"/>
    </reaction>
</comment>
<comment type="similarity">
    <text evidence="1 10">Belongs to the tannase family.</text>
</comment>
<protein>
    <recommendedName>
        <fullName evidence="10">Carboxylic ester hydrolase</fullName>
        <ecNumber evidence="10">3.1.1.-</ecNumber>
    </recommendedName>
</protein>
<dbReference type="AlphaFoldDB" id="A0A8H4N6M8"/>
<evidence type="ECO:0000256" key="8">
    <source>
        <dbReference type="ARBA" id="ARBA00023157"/>
    </source>
</evidence>
<feature type="chain" id="PRO_5034862145" description="Carboxylic ester hydrolase" evidence="10">
    <location>
        <begin position="22"/>
        <end position="562"/>
    </location>
</feature>
<evidence type="ECO:0000256" key="9">
    <source>
        <dbReference type="ARBA" id="ARBA00034075"/>
    </source>
</evidence>
<dbReference type="InterPro" id="IPR011118">
    <property type="entry name" value="Tannase/feruloyl_esterase"/>
</dbReference>
<dbReference type="InterPro" id="IPR029058">
    <property type="entry name" value="AB_hydrolase_fold"/>
</dbReference>
<sequence>MAPSLLACSLALFASLTAAAATNTTDSFQQSCLSFQPQKYVHNSTLTAREFVPANTNLTFPDNDATCSRASQLVSADICRIAMFIPTSERSSITYEMWLPRDWSGRFLATGNGGIDGCVKYEDLAYTSLNGFAAVGANNGHNGTYGNAFYRNEEVVKDFAWRSLHTATEVGKKLTKLFYEGDISKSYYLGCSLGGRMGIKAAEKFPDDFDGIVAGAPAVDFNDLISWRASFYPITGAIGSENFISADAWKTTIHDEILAQCDTIDGVEDGIIEDPTLCSFNPETLLCGASTIANSTTCLNAVQVGIVRQIFSPFLGLDGGLLFPGMQPGSETGAVEKLYAGKPFSYSEDWFKYVLYDPSWDAATFSAVDALYADARNPANIRTWPSSLARFQQRGGRLLSYHGQQDNQITSFNTPRFYEQLRRGMRYAYADMDAFFRFFRVSGMNHCNGGPGAWVLGQGGGKPALGPFDAQHNVLAAMVEWVENGTPPETITGTKFTDDTVDEGAAFERSHCKYPLRNTFLGGGKDPNDPASWECKEVNWWDAPNSASFDNPWFSGPGGGGH</sequence>
<evidence type="ECO:0000256" key="7">
    <source>
        <dbReference type="ARBA" id="ARBA00022837"/>
    </source>
</evidence>
<evidence type="ECO:0000256" key="4">
    <source>
        <dbReference type="ARBA" id="ARBA00022723"/>
    </source>
</evidence>
<dbReference type="GO" id="GO:0045493">
    <property type="term" value="P:xylan catabolic process"/>
    <property type="evidence" value="ECO:0007669"/>
    <property type="project" value="UniProtKB-KW"/>
</dbReference>
<gene>
    <name evidence="11" type="ORF">GTA08_BOTSDO00547</name>
</gene>
<evidence type="ECO:0000256" key="5">
    <source>
        <dbReference type="ARBA" id="ARBA00022729"/>
    </source>
</evidence>
<keyword evidence="7" id="KW-0106">Calcium</keyword>
<proteinExistence type="inferred from homology"/>
<dbReference type="Gene3D" id="3.40.50.1820">
    <property type="entry name" value="alpha/beta hydrolase"/>
    <property type="match status" value="1"/>
</dbReference>
<feature type="signal peptide" evidence="10">
    <location>
        <begin position="1"/>
        <end position="21"/>
    </location>
</feature>
<evidence type="ECO:0000256" key="6">
    <source>
        <dbReference type="ARBA" id="ARBA00022801"/>
    </source>
</evidence>
<accession>A0A8H4N6M8</accession>
<keyword evidence="3" id="KW-0119">Carbohydrate metabolism</keyword>
<evidence type="ECO:0000256" key="2">
    <source>
        <dbReference type="ARBA" id="ARBA00022487"/>
    </source>
</evidence>
<evidence type="ECO:0000256" key="1">
    <source>
        <dbReference type="ARBA" id="ARBA00006249"/>
    </source>
</evidence>
<dbReference type="PANTHER" id="PTHR33938:SF15">
    <property type="entry name" value="FERULOYL ESTERASE B-RELATED"/>
    <property type="match status" value="1"/>
</dbReference>
<evidence type="ECO:0000313" key="11">
    <source>
        <dbReference type="EMBL" id="KAF4313194.1"/>
    </source>
</evidence>
<dbReference type="EC" id="3.1.1.-" evidence="10"/>
<dbReference type="Pfam" id="PF07519">
    <property type="entry name" value="Tannase"/>
    <property type="match status" value="2"/>
</dbReference>
<dbReference type="GO" id="GO:0030600">
    <property type="term" value="F:feruloyl esterase activity"/>
    <property type="evidence" value="ECO:0007669"/>
    <property type="project" value="UniProtKB-EC"/>
</dbReference>
<keyword evidence="3" id="KW-0624">Polysaccharide degradation</keyword>
<comment type="caution">
    <text evidence="11">The sequence shown here is derived from an EMBL/GenBank/DDBJ whole genome shotgun (WGS) entry which is preliminary data.</text>
</comment>
<keyword evidence="12" id="KW-1185">Reference proteome</keyword>
<dbReference type="EMBL" id="WWBZ02000001">
    <property type="protein sequence ID" value="KAF4313194.1"/>
    <property type="molecule type" value="Genomic_DNA"/>
</dbReference>
<keyword evidence="8" id="KW-1015">Disulfide bond</keyword>
<evidence type="ECO:0000256" key="10">
    <source>
        <dbReference type="RuleBase" id="RU361238"/>
    </source>
</evidence>
<organism evidence="11 12">
    <name type="scientific">Botryosphaeria dothidea</name>
    <dbReference type="NCBI Taxonomy" id="55169"/>
    <lineage>
        <taxon>Eukaryota</taxon>
        <taxon>Fungi</taxon>
        <taxon>Dikarya</taxon>
        <taxon>Ascomycota</taxon>
        <taxon>Pezizomycotina</taxon>
        <taxon>Dothideomycetes</taxon>
        <taxon>Dothideomycetes incertae sedis</taxon>
        <taxon>Botryosphaeriales</taxon>
        <taxon>Botryosphaeriaceae</taxon>
        <taxon>Botryosphaeria</taxon>
    </lineage>
</organism>
<dbReference type="PANTHER" id="PTHR33938">
    <property type="entry name" value="FERULOYL ESTERASE B-RELATED"/>
    <property type="match status" value="1"/>
</dbReference>
<dbReference type="Proteomes" id="UP000572817">
    <property type="component" value="Unassembled WGS sequence"/>
</dbReference>
<dbReference type="OrthoDB" id="3039123at2759"/>
<keyword evidence="2" id="KW-0719">Serine esterase</keyword>
<keyword evidence="3" id="KW-0858">Xylan degradation</keyword>
<keyword evidence="4" id="KW-0479">Metal-binding</keyword>
<evidence type="ECO:0000256" key="3">
    <source>
        <dbReference type="ARBA" id="ARBA00022651"/>
    </source>
</evidence>